<evidence type="ECO:0000256" key="10">
    <source>
        <dbReference type="PROSITE-ProRule" id="PRU01360"/>
    </source>
</evidence>
<dbReference type="InterPro" id="IPR036942">
    <property type="entry name" value="Beta-barrel_TonB_sf"/>
</dbReference>
<organism evidence="15 16">
    <name type="scientific">Prevotella koreensis</name>
    <dbReference type="NCBI Taxonomy" id="2490854"/>
    <lineage>
        <taxon>Bacteria</taxon>
        <taxon>Pseudomonadati</taxon>
        <taxon>Bacteroidota</taxon>
        <taxon>Bacteroidia</taxon>
        <taxon>Bacteroidales</taxon>
        <taxon>Prevotellaceae</taxon>
        <taxon>Prevotella</taxon>
    </lineage>
</organism>
<evidence type="ECO:0000256" key="8">
    <source>
        <dbReference type="ARBA" id="ARBA00023170"/>
    </source>
</evidence>
<evidence type="ECO:0000256" key="7">
    <source>
        <dbReference type="ARBA" id="ARBA00023136"/>
    </source>
</evidence>
<dbReference type="Gene3D" id="2.40.170.20">
    <property type="entry name" value="TonB-dependent receptor, beta-barrel domain"/>
    <property type="match status" value="1"/>
</dbReference>
<dbReference type="InterPro" id="IPR039426">
    <property type="entry name" value="TonB-dep_rcpt-like"/>
</dbReference>
<dbReference type="PANTHER" id="PTHR30069:SF29">
    <property type="entry name" value="HEMOGLOBIN AND HEMOGLOBIN-HAPTOGLOBIN-BINDING PROTEIN 1-RELATED"/>
    <property type="match status" value="1"/>
</dbReference>
<evidence type="ECO:0000256" key="9">
    <source>
        <dbReference type="ARBA" id="ARBA00023237"/>
    </source>
</evidence>
<accession>A0A432LKB2</accession>
<keyword evidence="4 10" id="KW-0812">Transmembrane</keyword>
<evidence type="ECO:0000256" key="4">
    <source>
        <dbReference type="ARBA" id="ARBA00022692"/>
    </source>
</evidence>
<dbReference type="Proteomes" id="UP000278983">
    <property type="component" value="Unassembled WGS sequence"/>
</dbReference>
<dbReference type="InterPro" id="IPR000531">
    <property type="entry name" value="Beta-barrel_TonB"/>
</dbReference>
<evidence type="ECO:0000256" key="1">
    <source>
        <dbReference type="ARBA" id="ARBA00004571"/>
    </source>
</evidence>
<keyword evidence="9 10" id="KW-0998">Cell outer membrane</keyword>
<keyword evidence="7 10" id="KW-0472">Membrane</keyword>
<dbReference type="GO" id="GO:0015344">
    <property type="term" value="F:siderophore uptake transmembrane transporter activity"/>
    <property type="evidence" value="ECO:0007669"/>
    <property type="project" value="TreeGrafter"/>
</dbReference>
<proteinExistence type="inferred from homology"/>
<sequence length="742" mass="84168">MNKLLFLLVALLVTVSVSAHSNDETSNPMRYEVTGVVTDERGNPLAGASIVVSGTNIAVGTNAKGEFRIGFQQNCKYVLNISYVGYSVSKVNVSPADDAPIVVKMKPSDLSIDEVVVTGTQHERPLKDVPVITRVISREEIENINPTDLTALLERTLPGVQFSYNEMSQATEITYQGMDSKAVLFLIDGERISGESGANNIDYNRFNVDNIERVEVVRGAAATLYDSRAIGGVINIITKKNVRPLSINLHARYAGINGESYAVSAGVNKKRFSSLTTYGFRKRDTYEIKDKEGKVQDVINPDGTVTQIKAEPENTSIYGYRIIDVGQKFVYRFTDRLSLDLRGSYYANTRPSPATRRYHQRYEDFVVSSRLKWYVDERQNIECSFLKDVYLKNNVYDLITMKEKVYRNINDVFRLYYAGTFGQHAISAGIDFSTERLKHYFMKDTGDVKMNCFSACLQEDWRINDKLNVVMGVRGDKGLHYKFHLTPKLSVLYRPMSTITLRANYSRGYRIPNLKELYQEFNMGGIGIMMYGNKDLKPEIGSQISASVEYDYKLLNVSVSAYHNRYNNKIAYEYIDPGKSYSMRYANAFNVKTTGIEATANYKTTFGLSLSGAYAYVYDYDKRDGYNMSWLRPHSARINVQYRKKIGKTTTSLAFNGNWVSRITRYSYNSKENVYIRTIYDPRTICSLNLRSELPRSINVGFMIENLFNYKDKAVDSAVQLPNNGIMFVATLGINISDLLKL</sequence>
<keyword evidence="3 10" id="KW-1134">Transmembrane beta strand</keyword>
<keyword evidence="6 11" id="KW-0798">TonB box</keyword>
<dbReference type="PROSITE" id="PS52016">
    <property type="entry name" value="TONB_DEPENDENT_REC_3"/>
    <property type="match status" value="1"/>
</dbReference>
<dbReference type="RefSeq" id="WP_126678432.1">
    <property type="nucleotide sequence ID" value="NZ_RYYU01000001.1"/>
</dbReference>
<dbReference type="InterPro" id="IPR012910">
    <property type="entry name" value="Plug_dom"/>
</dbReference>
<evidence type="ECO:0000256" key="2">
    <source>
        <dbReference type="ARBA" id="ARBA00022448"/>
    </source>
</evidence>
<keyword evidence="16" id="KW-1185">Reference proteome</keyword>
<keyword evidence="8 15" id="KW-0675">Receptor</keyword>
<evidence type="ECO:0000256" key="3">
    <source>
        <dbReference type="ARBA" id="ARBA00022452"/>
    </source>
</evidence>
<comment type="similarity">
    <text evidence="10 11">Belongs to the TonB-dependent receptor family.</text>
</comment>
<gene>
    <name evidence="15" type="ORF">EHV08_05550</name>
</gene>
<dbReference type="Gene3D" id="2.170.130.10">
    <property type="entry name" value="TonB-dependent receptor, plug domain"/>
    <property type="match status" value="1"/>
</dbReference>
<dbReference type="EMBL" id="RYYU01000001">
    <property type="protein sequence ID" value="RUL59271.1"/>
    <property type="molecule type" value="Genomic_DNA"/>
</dbReference>
<keyword evidence="5 12" id="KW-0732">Signal</keyword>
<dbReference type="InterPro" id="IPR037066">
    <property type="entry name" value="Plug_dom_sf"/>
</dbReference>
<evidence type="ECO:0000256" key="5">
    <source>
        <dbReference type="ARBA" id="ARBA00022729"/>
    </source>
</evidence>
<dbReference type="Pfam" id="PF00593">
    <property type="entry name" value="TonB_dep_Rec_b-barrel"/>
    <property type="match status" value="1"/>
</dbReference>
<evidence type="ECO:0000313" key="16">
    <source>
        <dbReference type="Proteomes" id="UP000278983"/>
    </source>
</evidence>
<dbReference type="AlphaFoldDB" id="A0A432LKB2"/>
<feature type="chain" id="PRO_5018998703" evidence="12">
    <location>
        <begin position="22"/>
        <end position="742"/>
    </location>
</feature>
<dbReference type="SUPFAM" id="SSF49464">
    <property type="entry name" value="Carboxypeptidase regulatory domain-like"/>
    <property type="match status" value="1"/>
</dbReference>
<comment type="subcellular location">
    <subcellularLocation>
        <location evidence="1 10">Cell outer membrane</location>
        <topology evidence="1 10">Multi-pass membrane protein</topology>
    </subcellularLocation>
</comment>
<dbReference type="GO" id="GO:0044718">
    <property type="term" value="P:siderophore transmembrane transport"/>
    <property type="evidence" value="ECO:0007669"/>
    <property type="project" value="TreeGrafter"/>
</dbReference>
<evidence type="ECO:0000256" key="6">
    <source>
        <dbReference type="ARBA" id="ARBA00023077"/>
    </source>
</evidence>
<comment type="caution">
    <text evidence="15">The sequence shown here is derived from an EMBL/GenBank/DDBJ whole genome shotgun (WGS) entry which is preliminary data.</text>
</comment>
<reference evidence="15 16" key="1">
    <citation type="submission" date="2018-12" db="EMBL/GenBank/DDBJ databases">
        <title>Genome sequencing of Prevotella sp. KCOM 3155 (= JS262).</title>
        <authorList>
            <person name="Kook J.-K."/>
            <person name="Park S.-N."/>
            <person name="Lim Y.K."/>
        </authorList>
    </citation>
    <scope>NUCLEOTIDE SEQUENCE [LARGE SCALE GENOMIC DNA]</scope>
    <source>
        <strain evidence="15 16">KCOM 3155</strain>
    </source>
</reference>
<feature type="domain" description="TonB-dependent receptor-like beta-barrel" evidence="13">
    <location>
        <begin position="286"/>
        <end position="707"/>
    </location>
</feature>
<dbReference type="Gene3D" id="2.60.40.1120">
    <property type="entry name" value="Carboxypeptidase-like, regulatory domain"/>
    <property type="match status" value="1"/>
</dbReference>
<dbReference type="SUPFAM" id="SSF56935">
    <property type="entry name" value="Porins"/>
    <property type="match status" value="1"/>
</dbReference>
<evidence type="ECO:0000256" key="11">
    <source>
        <dbReference type="RuleBase" id="RU003357"/>
    </source>
</evidence>
<dbReference type="InterPro" id="IPR008969">
    <property type="entry name" value="CarboxyPept-like_regulatory"/>
</dbReference>
<dbReference type="Pfam" id="PF07715">
    <property type="entry name" value="Plug"/>
    <property type="match status" value="1"/>
</dbReference>
<feature type="domain" description="TonB-dependent receptor plug" evidence="14">
    <location>
        <begin position="126"/>
        <end position="233"/>
    </location>
</feature>
<name>A0A432LKB2_9BACT</name>
<dbReference type="GO" id="GO:0009279">
    <property type="term" value="C:cell outer membrane"/>
    <property type="evidence" value="ECO:0007669"/>
    <property type="project" value="UniProtKB-SubCell"/>
</dbReference>
<evidence type="ECO:0000259" key="14">
    <source>
        <dbReference type="Pfam" id="PF07715"/>
    </source>
</evidence>
<dbReference type="OrthoDB" id="9764669at2"/>
<dbReference type="CDD" id="cd01347">
    <property type="entry name" value="ligand_gated_channel"/>
    <property type="match status" value="1"/>
</dbReference>
<protein>
    <submittedName>
        <fullName evidence="15">TonB-dependent receptor</fullName>
    </submittedName>
</protein>
<feature type="signal peptide" evidence="12">
    <location>
        <begin position="1"/>
        <end position="21"/>
    </location>
</feature>
<evidence type="ECO:0000313" key="15">
    <source>
        <dbReference type="EMBL" id="RUL59271.1"/>
    </source>
</evidence>
<evidence type="ECO:0000256" key="12">
    <source>
        <dbReference type="SAM" id="SignalP"/>
    </source>
</evidence>
<evidence type="ECO:0000259" key="13">
    <source>
        <dbReference type="Pfam" id="PF00593"/>
    </source>
</evidence>
<dbReference type="PANTHER" id="PTHR30069">
    <property type="entry name" value="TONB-DEPENDENT OUTER MEMBRANE RECEPTOR"/>
    <property type="match status" value="1"/>
</dbReference>
<dbReference type="Pfam" id="PF13715">
    <property type="entry name" value="CarbopepD_reg_2"/>
    <property type="match status" value="1"/>
</dbReference>
<keyword evidence="2 10" id="KW-0813">Transport</keyword>